<dbReference type="InterPro" id="IPR019665">
    <property type="entry name" value="OxRdtase/DH_put_Rossmann_dom"/>
</dbReference>
<gene>
    <name evidence="3" type="ORF">FOA19_17055</name>
</gene>
<dbReference type="Pfam" id="PF10728">
    <property type="entry name" value="DUF2520"/>
    <property type="match status" value="1"/>
</dbReference>
<proteinExistence type="predicted"/>
<reference evidence="3 4" key="1">
    <citation type="submission" date="2019-07" db="EMBL/GenBank/DDBJ databases">
        <title>Rufibacter sp. nov., isolated from lake sediment.</title>
        <authorList>
            <person name="Qu J.-H."/>
        </authorList>
    </citation>
    <scope>NUCLEOTIDE SEQUENCE [LARGE SCALE GENOMIC DNA]</scope>
    <source>
        <strain evidence="3 4">NBS58-1</strain>
    </source>
</reference>
<evidence type="ECO:0000259" key="1">
    <source>
        <dbReference type="Pfam" id="PF10727"/>
    </source>
</evidence>
<dbReference type="OrthoDB" id="9810755at2"/>
<dbReference type="PANTHER" id="PTHR40459:SF1">
    <property type="entry name" value="CONSERVED HYPOTHETICAL ALANINE AND LEUCINE RICH PROTEIN"/>
    <property type="match status" value="1"/>
</dbReference>
<feature type="domain" description="DUF2520" evidence="2">
    <location>
        <begin position="128"/>
        <end position="253"/>
    </location>
</feature>
<feature type="domain" description="Putative oxidoreductase/dehydrogenase Rossmann-like" evidence="1">
    <location>
        <begin position="1"/>
        <end position="104"/>
    </location>
</feature>
<dbReference type="Proteomes" id="UP000324133">
    <property type="component" value="Unassembled WGS sequence"/>
</dbReference>
<organism evidence="3 4">
    <name type="scientific">Rufibacter hautae</name>
    <dbReference type="NCBI Taxonomy" id="2595005"/>
    <lineage>
        <taxon>Bacteria</taxon>
        <taxon>Pseudomonadati</taxon>
        <taxon>Bacteroidota</taxon>
        <taxon>Cytophagia</taxon>
        <taxon>Cytophagales</taxon>
        <taxon>Hymenobacteraceae</taxon>
        <taxon>Rufibacter</taxon>
    </lineage>
</organism>
<evidence type="ECO:0000313" key="3">
    <source>
        <dbReference type="EMBL" id="KAA3436111.1"/>
    </source>
</evidence>
<dbReference type="InterPro" id="IPR018931">
    <property type="entry name" value="DUF2520"/>
</dbReference>
<dbReference type="PANTHER" id="PTHR40459">
    <property type="entry name" value="CONSERVED HYPOTHETICAL ALANINE AND LEUCINE RICH PROTEIN"/>
    <property type="match status" value="1"/>
</dbReference>
<dbReference type="Pfam" id="PF10727">
    <property type="entry name" value="Rossmann-like"/>
    <property type="match status" value="1"/>
</dbReference>
<accession>A0A5B6TAX0</accession>
<dbReference type="InterPro" id="IPR008927">
    <property type="entry name" value="6-PGluconate_DH-like_C_sf"/>
</dbReference>
<dbReference type="InterPro" id="IPR037108">
    <property type="entry name" value="TM1727-like_C_sf"/>
</dbReference>
<dbReference type="AlphaFoldDB" id="A0A5B6TAX0"/>
<evidence type="ECO:0000259" key="2">
    <source>
        <dbReference type="Pfam" id="PF10728"/>
    </source>
</evidence>
<dbReference type="Gene3D" id="3.40.50.720">
    <property type="entry name" value="NAD(P)-binding Rossmann-like Domain"/>
    <property type="match status" value="1"/>
</dbReference>
<dbReference type="SUPFAM" id="SSF48179">
    <property type="entry name" value="6-phosphogluconate dehydrogenase C-terminal domain-like"/>
    <property type="match status" value="1"/>
</dbReference>
<evidence type="ECO:0000313" key="4">
    <source>
        <dbReference type="Proteomes" id="UP000324133"/>
    </source>
</evidence>
<protein>
    <submittedName>
        <fullName evidence="3">DUF2520 domain-containing protein</fullName>
    </submittedName>
</protein>
<keyword evidence="4" id="KW-1185">Reference proteome</keyword>
<sequence>MKVAIIGAGNVATHLVKGLREAGIDIPLVYSRTPASAQILAGQVPGAQATDTTDFRILPTAQVYLLAIPDGALPKLVENAVFPAGAVVAHTSGAQPMELLASLAVVETGVFYPVQTFSKEKELDWSRIPICVEGASPKAEEALLTLGKVLSEQVVLMNGRARKQLHVAAVFACNFTNHLWGVAQELLQKAELPVNLLEPLVLETVQKAFQFPPFTVQTGPARRGDTNTLQAHLQLLQTQPPYQHLYQVLTESIQRVAENEPFFGKQA</sequence>
<dbReference type="EMBL" id="VKKY01000003">
    <property type="protein sequence ID" value="KAA3436111.1"/>
    <property type="molecule type" value="Genomic_DNA"/>
</dbReference>
<dbReference type="Gene3D" id="1.10.1040.20">
    <property type="entry name" value="ProC-like, C-terminal domain"/>
    <property type="match status" value="1"/>
</dbReference>
<comment type="caution">
    <text evidence="3">The sequence shown here is derived from an EMBL/GenBank/DDBJ whole genome shotgun (WGS) entry which is preliminary data.</text>
</comment>
<name>A0A5B6TAX0_9BACT</name>
<dbReference type="RefSeq" id="WP_149092072.1">
    <property type="nucleotide sequence ID" value="NZ_VKKY01000003.1"/>
</dbReference>
<dbReference type="InterPro" id="IPR036291">
    <property type="entry name" value="NAD(P)-bd_dom_sf"/>
</dbReference>
<dbReference type="SUPFAM" id="SSF51735">
    <property type="entry name" value="NAD(P)-binding Rossmann-fold domains"/>
    <property type="match status" value="1"/>
</dbReference>